<dbReference type="EMBL" id="CP002568">
    <property type="protein sequence ID" value="ADZ70956.1"/>
    <property type="molecule type" value="Genomic_DNA"/>
</dbReference>
<accession>F2J3D1</accession>
<dbReference type="GO" id="GO:0008911">
    <property type="term" value="F:lactaldehyde dehydrogenase (NAD+) activity"/>
    <property type="evidence" value="ECO:0007669"/>
    <property type="project" value="TreeGrafter"/>
</dbReference>
<reference evidence="4 5" key="1">
    <citation type="journal article" date="2011" name="J. Bacteriol.">
        <title>Complete genome sequence of Polymorphum gilvum SL003B-26A1T, a crude oil-degrading bacterium from oil-polluted saline soil.</title>
        <authorList>
            <person name="Li S.G."/>
            <person name="Tang Y.Q."/>
            <person name="Nie Y."/>
            <person name="Cai M."/>
            <person name="Wu X.L."/>
        </authorList>
    </citation>
    <scope>NUCLEOTIDE SEQUENCE [LARGE SCALE GENOMIC DNA]</scope>
    <source>
        <strain evidence="5">LMG 25793 / CGMCC 1.9160 / SL003B-26A1</strain>
    </source>
</reference>
<dbReference type="STRING" id="991905.SL003B_2532"/>
<evidence type="ECO:0000259" key="3">
    <source>
        <dbReference type="Pfam" id="PF00171"/>
    </source>
</evidence>
<dbReference type="InterPro" id="IPR016161">
    <property type="entry name" value="Ald_DH/histidinol_DH"/>
</dbReference>
<dbReference type="InterPro" id="IPR016162">
    <property type="entry name" value="Ald_DH_N"/>
</dbReference>
<feature type="domain" description="Aldehyde dehydrogenase" evidence="3">
    <location>
        <begin position="34"/>
        <end position="490"/>
    </location>
</feature>
<keyword evidence="2" id="KW-0560">Oxidoreductase</keyword>
<dbReference type="InterPro" id="IPR015590">
    <property type="entry name" value="Aldehyde_DH_dom"/>
</dbReference>
<dbReference type="eggNOG" id="COG1012">
    <property type="taxonomic scope" value="Bacteria"/>
</dbReference>
<sequence length="495" mass="52305">MPARKDGIVTTINANETIQPGSADAHLLLIGGDWVAGEGASFDLLEKYSLQPLATIATASSAQVTRCVETAHAAFRAGAPSPHERGAILDRAAALVEARRADFIRTMQAEAGFTATDAGGEVGRCVQTLRLSAEEARRLAGEVIPLAGAPNQEGRLAFTLRVPLGVIAAITPFNSPLNTVTHKVAPAFAAGNAVILKPSSNTPITGRKLVEVLVEAGMPRGFLSLVQGGGDVARGLLEDERVRFFAFTGSTEVGRSIQRAAGLRRTQMELGSIAFTILADDADLDRALPRIVNAGYRKAGQVCTSVQILLVQDRILDTVTARLTALVAALPYGDPYAADTVVGPMIAEKEAIRVESWIAEAIGKGARRLVGGERRGAVIPPTLLTDIDPSMQVGCCEIFGPVVCLMPYASLDEAIDRVNATPFGLASGIFTNRLQDALAAAQRLEVGGVHINETSSSRVDMMPYGGSKDSGFGREGPRYAIHEMTEERVVTISTK</sequence>
<proteinExistence type="inferred from homology"/>
<evidence type="ECO:0000313" key="4">
    <source>
        <dbReference type="EMBL" id="ADZ70956.1"/>
    </source>
</evidence>
<evidence type="ECO:0000256" key="2">
    <source>
        <dbReference type="ARBA" id="ARBA00023002"/>
    </source>
</evidence>
<dbReference type="HOGENOM" id="CLU_005391_1_0_5"/>
<dbReference type="Proteomes" id="UP000008130">
    <property type="component" value="Chromosome"/>
</dbReference>
<name>F2J3D1_POLGS</name>
<dbReference type="SUPFAM" id="SSF53720">
    <property type="entry name" value="ALDH-like"/>
    <property type="match status" value="1"/>
</dbReference>
<dbReference type="InterPro" id="IPR051020">
    <property type="entry name" value="ALDH-related_metabolic_enz"/>
</dbReference>
<keyword evidence="5" id="KW-1185">Reference proteome</keyword>
<organism evidence="4 5">
    <name type="scientific">Polymorphum gilvum (strain LMG 25793 / CGMCC 1.9160 / SL003B-26A1)</name>
    <dbReference type="NCBI Taxonomy" id="991905"/>
    <lineage>
        <taxon>Bacteria</taxon>
        <taxon>Pseudomonadati</taxon>
        <taxon>Pseudomonadota</taxon>
        <taxon>Alphaproteobacteria</taxon>
        <taxon>Rhodobacterales</taxon>
        <taxon>Paracoccaceae</taxon>
        <taxon>Polymorphum</taxon>
    </lineage>
</organism>
<dbReference type="Pfam" id="PF00171">
    <property type="entry name" value="Aldedh"/>
    <property type="match status" value="1"/>
</dbReference>
<dbReference type="InterPro" id="IPR016163">
    <property type="entry name" value="Ald_DH_C"/>
</dbReference>
<dbReference type="Gene3D" id="3.40.309.10">
    <property type="entry name" value="Aldehyde Dehydrogenase, Chain A, domain 2"/>
    <property type="match status" value="1"/>
</dbReference>
<dbReference type="Gene3D" id="3.40.605.10">
    <property type="entry name" value="Aldehyde Dehydrogenase, Chain A, domain 1"/>
    <property type="match status" value="1"/>
</dbReference>
<dbReference type="KEGG" id="pgv:SL003B_2532"/>
<dbReference type="AlphaFoldDB" id="F2J3D1"/>
<gene>
    <name evidence="4" type="ordered locus">SL003B_2532</name>
</gene>
<evidence type="ECO:0000313" key="5">
    <source>
        <dbReference type="Proteomes" id="UP000008130"/>
    </source>
</evidence>
<dbReference type="PATRIC" id="fig|991905.3.peg.2594"/>
<protein>
    <submittedName>
        <fullName evidence="4">Putative succinate-semialdehyde dehydrogenase [NADP+]</fullName>
    </submittedName>
</protein>
<evidence type="ECO:0000256" key="1">
    <source>
        <dbReference type="ARBA" id="ARBA00009986"/>
    </source>
</evidence>
<dbReference type="PANTHER" id="PTHR42991">
    <property type="entry name" value="ALDEHYDE DEHYDROGENASE"/>
    <property type="match status" value="1"/>
</dbReference>
<dbReference type="PANTHER" id="PTHR42991:SF1">
    <property type="entry name" value="ALDEHYDE DEHYDROGENASE"/>
    <property type="match status" value="1"/>
</dbReference>
<comment type="similarity">
    <text evidence="1">Belongs to the aldehyde dehydrogenase family.</text>
</comment>